<evidence type="ECO:0000313" key="5">
    <source>
        <dbReference type="Proteomes" id="UP000887540"/>
    </source>
</evidence>
<evidence type="ECO:0000256" key="4">
    <source>
        <dbReference type="ARBA" id="ARBA00023033"/>
    </source>
</evidence>
<dbReference type="AlphaFoldDB" id="A0A914EL70"/>
<keyword evidence="4" id="KW-0560">Oxidoreductase</keyword>
<accession>A0A914EL70</accession>
<dbReference type="WBParaSite" id="ACRNAN_scaffold926.g7141.t1">
    <property type="protein sequence ID" value="ACRNAN_scaffold926.g7141.t1"/>
    <property type="gene ID" value="ACRNAN_scaffold926.g7141"/>
</dbReference>
<dbReference type="GO" id="GO:0005506">
    <property type="term" value="F:iron ion binding"/>
    <property type="evidence" value="ECO:0007669"/>
    <property type="project" value="InterPro"/>
</dbReference>
<protein>
    <submittedName>
        <fullName evidence="6">Cytochrome P450</fullName>
    </submittedName>
</protein>
<proteinExistence type="inferred from homology"/>
<dbReference type="GO" id="GO:0005737">
    <property type="term" value="C:cytoplasm"/>
    <property type="evidence" value="ECO:0007669"/>
    <property type="project" value="TreeGrafter"/>
</dbReference>
<evidence type="ECO:0000313" key="6">
    <source>
        <dbReference type="WBParaSite" id="ACRNAN_scaffold926.g7141.t1"/>
    </source>
</evidence>
<dbReference type="PANTHER" id="PTHR24300:SF369">
    <property type="entry name" value="CYTOCHROME P450 FAMILY"/>
    <property type="match status" value="1"/>
</dbReference>
<dbReference type="PANTHER" id="PTHR24300">
    <property type="entry name" value="CYTOCHROME P450 508A4-RELATED"/>
    <property type="match status" value="1"/>
</dbReference>
<dbReference type="InterPro" id="IPR002401">
    <property type="entry name" value="Cyt_P450_E_grp-I"/>
</dbReference>
<dbReference type="GO" id="GO:0016712">
    <property type="term" value="F:oxidoreductase activity, acting on paired donors, with incorporation or reduction of molecular oxygen, reduced flavin or flavoprotein as one donor, and incorporation of one atom of oxygen"/>
    <property type="evidence" value="ECO:0007669"/>
    <property type="project" value="TreeGrafter"/>
</dbReference>
<keyword evidence="3" id="KW-0408">Iron</keyword>
<evidence type="ECO:0000256" key="1">
    <source>
        <dbReference type="ARBA" id="ARBA00010617"/>
    </source>
</evidence>
<reference evidence="6" key="1">
    <citation type="submission" date="2022-11" db="UniProtKB">
        <authorList>
            <consortium name="WormBaseParasite"/>
        </authorList>
    </citation>
    <scope>IDENTIFICATION</scope>
</reference>
<comment type="similarity">
    <text evidence="1">Belongs to the cytochrome P450 family.</text>
</comment>
<dbReference type="PRINTS" id="PR00385">
    <property type="entry name" value="P450"/>
</dbReference>
<dbReference type="SUPFAM" id="SSF48264">
    <property type="entry name" value="Cytochrome P450"/>
    <property type="match status" value="1"/>
</dbReference>
<dbReference type="GO" id="GO:0006805">
    <property type="term" value="P:xenobiotic metabolic process"/>
    <property type="evidence" value="ECO:0007669"/>
    <property type="project" value="TreeGrafter"/>
</dbReference>
<dbReference type="InterPro" id="IPR036396">
    <property type="entry name" value="Cyt_P450_sf"/>
</dbReference>
<keyword evidence="2" id="KW-0479">Metal-binding</keyword>
<dbReference type="PRINTS" id="PR00463">
    <property type="entry name" value="EP450I"/>
</dbReference>
<evidence type="ECO:0000256" key="3">
    <source>
        <dbReference type="ARBA" id="ARBA00023004"/>
    </source>
</evidence>
<dbReference type="GO" id="GO:0006082">
    <property type="term" value="P:organic acid metabolic process"/>
    <property type="evidence" value="ECO:0007669"/>
    <property type="project" value="TreeGrafter"/>
</dbReference>
<dbReference type="GO" id="GO:0020037">
    <property type="term" value="F:heme binding"/>
    <property type="evidence" value="ECO:0007669"/>
    <property type="project" value="InterPro"/>
</dbReference>
<organism evidence="5 6">
    <name type="scientific">Acrobeloides nanus</name>
    <dbReference type="NCBI Taxonomy" id="290746"/>
    <lineage>
        <taxon>Eukaryota</taxon>
        <taxon>Metazoa</taxon>
        <taxon>Ecdysozoa</taxon>
        <taxon>Nematoda</taxon>
        <taxon>Chromadorea</taxon>
        <taxon>Rhabditida</taxon>
        <taxon>Tylenchina</taxon>
        <taxon>Cephalobomorpha</taxon>
        <taxon>Cephaloboidea</taxon>
        <taxon>Cephalobidae</taxon>
        <taxon>Acrobeloides</taxon>
    </lineage>
</organism>
<name>A0A914EL70_9BILA</name>
<evidence type="ECO:0000256" key="2">
    <source>
        <dbReference type="ARBA" id="ARBA00022723"/>
    </source>
</evidence>
<dbReference type="Pfam" id="PF00067">
    <property type="entry name" value="p450"/>
    <property type="match status" value="1"/>
</dbReference>
<keyword evidence="5" id="KW-1185">Reference proteome</keyword>
<dbReference type="InterPro" id="IPR050182">
    <property type="entry name" value="Cytochrome_P450_fam2"/>
</dbReference>
<dbReference type="Gene3D" id="1.10.630.10">
    <property type="entry name" value="Cytochrome P450"/>
    <property type="match status" value="1"/>
</dbReference>
<sequence>MASNYVRVLGTPWQLLIQKKVEIFKYVPFFRKYYYALKDARDVLMKFYKRQVKEHQENADNDSEPTDFVEAFLREKARREADGQQDKIYTMEQLLIMCWDLWVAGQDTTSNTMIWGILYLMTEPEIQAKLHKELDSVVGSDRIITMEDRSKLHYAAAVINEIQRIVNLMPLNHRRSTTRDVEIHGFHLPEGTEIIPQISTVLYDEQFLVAPNKPPTLQRKFGQAVTPQPFVCNIERRY</sequence>
<dbReference type="InterPro" id="IPR001128">
    <property type="entry name" value="Cyt_P450"/>
</dbReference>
<dbReference type="Proteomes" id="UP000887540">
    <property type="component" value="Unplaced"/>
</dbReference>
<keyword evidence="4" id="KW-0503">Monooxygenase</keyword>